<protein>
    <submittedName>
        <fullName evidence="2">ATP-binding protein</fullName>
    </submittedName>
</protein>
<proteinExistence type="predicted"/>
<dbReference type="CDD" id="cd16936">
    <property type="entry name" value="HATPase_RsbW-like"/>
    <property type="match status" value="1"/>
</dbReference>
<dbReference type="GO" id="GO:0005524">
    <property type="term" value="F:ATP binding"/>
    <property type="evidence" value="ECO:0007669"/>
    <property type="project" value="UniProtKB-KW"/>
</dbReference>
<dbReference type="Proteomes" id="UP000602532">
    <property type="component" value="Unassembled WGS sequence"/>
</dbReference>
<evidence type="ECO:0000313" key="2">
    <source>
        <dbReference type="EMBL" id="MBD8022865.1"/>
    </source>
</evidence>
<dbReference type="Gene3D" id="3.30.565.10">
    <property type="entry name" value="Histidine kinase-like ATPase, C-terminal domain"/>
    <property type="match status" value="1"/>
</dbReference>
<feature type="domain" description="Histidine kinase/HSP90-like ATPase" evidence="1">
    <location>
        <begin position="13"/>
        <end position="131"/>
    </location>
</feature>
<keyword evidence="2" id="KW-0067">ATP-binding</keyword>
<dbReference type="RefSeq" id="WP_191764662.1">
    <property type="nucleotide sequence ID" value="NZ_JACSPM010000001.1"/>
</dbReference>
<dbReference type="EMBL" id="JACSPM010000001">
    <property type="protein sequence ID" value="MBD8022865.1"/>
    <property type="molecule type" value="Genomic_DNA"/>
</dbReference>
<organism evidence="2 3">
    <name type="scientific">Microbacterium gallinarum</name>
    <dbReference type="NCBI Taxonomy" id="2762209"/>
    <lineage>
        <taxon>Bacteria</taxon>
        <taxon>Bacillati</taxon>
        <taxon>Actinomycetota</taxon>
        <taxon>Actinomycetes</taxon>
        <taxon>Micrococcales</taxon>
        <taxon>Microbacteriaceae</taxon>
        <taxon>Microbacterium</taxon>
    </lineage>
</organism>
<name>A0ABR8X0K1_9MICO</name>
<dbReference type="InterPro" id="IPR003594">
    <property type="entry name" value="HATPase_dom"/>
</dbReference>
<keyword evidence="2" id="KW-0547">Nucleotide-binding</keyword>
<gene>
    <name evidence="2" type="ORF">H9622_04575</name>
</gene>
<sequence>MATDPAIRLDGIADPAFVDRVHAALDELFARAPAAGDDDRMLFRLAVSEVATNVVEHAVAREPIHVTVELDVDAEAFSAIFTDSADPALLDLRHVEMPDEQAESGRGLAIALAALDELSHETDGGNTWRLRRLHRRT</sequence>
<keyword evidence="3" id="KW-1185">Reference proteome</keyword>
<reference evidence="2 3" key="1">
    <citation type="submission" date="2020-08" db="EMBL/GenBank/DDBJ databases">
        <title>A Genomic Blueprint of the Chicken Gut Microbiome.</title>
        <authorList>
            <person name="Gilroy R."/>
            <person name="Ravi A."/>
            <person name="Getino M."/>
            <person name="Pursley I."/>
            <person name="Horton D.L."/>
            <person name="Alikhan N.-F."/>
            <person name="Baker D."/>
            <person name="Gharbi K."/>
            <person name="Hall N."/>
            <person name="Watson M."/>
            <person name="Adriaenssens E.M."/>
            <person name="Foster-Nyarko E."/>
            <person name="Jarju S."/>
            <person name="Secka A."/>
            <person name="Antonio M."/>
            <person name="Oren A."/>
            <person name="Chaudhuri R."/>
            <person name="La Ragione R.M."/>
            <person name="Hildebrand F."/>
            <person name="Pallen M.J."/>
        </authorList>
    </citation>
    <scope>NUCLEOTIDE SEQUENCE [LARGE SCALE GENOMIC DNA]</scope>
    <source>
        <strain evidence="2 3">Sa1CUA4</strain>
    </source>
</reference>
<evidence type="ECO:0000259" key="1">
    <source>
        <dbReference type="Pfam" id="PF13581"/>
    </source>
</evidence>
<comment type="caution">
    <text evidence="2">The sequence shown here is derived from an EMBL/GenBank/DDBJ whole genome shotgun (WGS) entry which is preliminary data.</text>
</comment>
<dbReference type="InterPro" id="IPR036890">
    <property type="entry name" value="HATPase_C_sf"/>
</dbReference>
<accession>A0ABR8X0K1</accession>
<evidence type="ECO:0000313" key="3">
    <source>
        <dbReference type="Proteomes" id="UP000602532"/>
    </source>
</evidence>
<dbReference type="Pfam" id="PF13581">
    <property type="entry name" value="HATPase_c_2"/>
    <property type="match status" value="1"/>
</dbReference>